<proteinExistence type="predicted"/>
<comment type="caution">
    <text evidence="6">The sequence shown here is derived from an EMBL/GenBank/DDBJ whole genome shotgun (WGS) entry which is preliminary data.</text>
</comment>
<dbReference type="Proteomes" id="UP001232992">
    <property type="component" value="Unassembled WGS sequence"/>
</dbReference>
<dbReference type="Pfam" id="PF01124">
    <property type="entry name" value="MAPEG"/>
    <property type="match status" value="1"/>
</dbReference>
<keyword evidence="4 5" id="KW-0472">Membrane</keyword>
<accession>A0ABT7BWQ1</accession>
<feature type="transmembrane region" description="Helical" evidence="5">
    <location>
        <begin position="12"/>
        <end position="34"/>
    </location>
</feature>
<organism evidence="6 7">
    <name type="scientific">Roseofilum casamattae BLCC-M143</name>
    <dbReference type="NCBI Taxonomy" id="3022442"/>
    <lineage>
        <taxon>Bacteria</taxon>
        <taxon>Bacillati</taxon>
        <taxon>Cyanobacteriota</taxon>
        <taxon>Cyanophyceae</taxon>
        <taxon>Desertifilales</taxon>
        <taxon>Desertifilaceae</taxon>
        <taxon>Roseofilum</taxon>
        <taxon>Roseofilum casamattae</taxon>
    </lineage>
</organism>
<dbReference type="PANTHER" id="PTHR35371">
    <property type="entry name" value="INNER MEMBRANE PROTEIN"/>
    <property type="match status" value="1"/>
</dbReference>
<sequence>MMLPFPVPMMLLGAIAIATFLIYLPYLLVAYARFQGGMAYLEKPRAMDESLPGYAQRANWAHKNSFEAFIIFSAAAGMAYATGVESTLAGWAALLFLVARSLYSVFYILNIPLGRALMFGTGSLCSFTLFSLSLLQASSAIA</sequence>
<dbReference type="SUPFAM" id="SSF161084">
    <property type="entry name" value="MAPEG domain-like"/>
    <property type="match status" value="1"/>
</dbReference>
<dbReference type="EMBL" id="JAQOSQ010000009">
    <property type="protein sequence ID" value="MDJ1183632.1"/>
    <property type="molecule type" value="Genomic_DNA"/>
</dbReference>
<protein>
    <submittedName>
        <fullName evidence="6">MAPEG family protein</fullName>
    </submittedName>
</protein>
<dbReference type="Gene3D" id="1.20.120.550">
    <property type="entry name" value="Membrane associated eicosanoid/glutathione metabolism-like domain"/>
    <property type="match status" value="1"/>
</dbReference>
<feature type="transmembrane region" description="Helical" evidence="5">
    <location>
        <begin position="66"/>
        <end position="82"/>
    </location>
</feature>
<keyword evidence="7" id="KW-1185">Reference proteome</keyword>
<reference evidence="6 7" key="1">
    <citation type="submission" date="2023-01" db="EMBL/GenBank/DDBJ databases">
        <title>Novel diversity within Roseofilum (Cyanobacteria; Desertifilaceae) from marine benthic mats with descriptions of four novel species.</title>
        <authorList>
            <person name="Wang Y."/>
            <person name="Berthold D.E."/>
            <person name="Hu J."/>
            <person name="Lefler F.W."/>
            <person name="Laughinghouse H.D. IV."/>
        </authorList>
    </citation>
    <scope>NUCLEOTIDE SEQUENCE [LARGE SCALE GENOMIC DNA]</scope>
    <source>
        <strain evidence="6 7">BLCC-M143</strain>
    </source>
</reference>
<evidence type="ECO:0000256" key="5">
    <source>
        <dbReference type="SAM" id="Phobius"/>
    </source>
</evidence>
<dbReference type="InterPro" id="IPR023352">
    <property type="entry name" value="MAPEG-like_dom_sf"/>
</dbReference>
<evidence type="ECO:0000256" key="4">
    <source>
        <dbReference type="ARBA" id="ARBA00023136"/>
    </source>
</evidence>
<dbReference type="InterPro" id="IPR001129">
    <property type="entry name" value="Membr-assoc_MAPEG"/>
</dbReference>
<evidence type="ECO:0000256" key="1">
    <source>
        <dbReference type="ARBA" id="ARBA00004370"/>
    </source>
</evidence>
<evidence type="ECO:0000313" key="6">
    <source>
        <dbReference type="EMBL" id="MDJ1183632.1"/>
    </source>
</evidence>
<evidence type="ECO:0000256" key="3">
    <source>
        <dbReference type="ARBA" id="ARBA00022989"/>
    </source>
</evidence>
<evidence type="ECO:0000256" key="2">
    <source>
        <dbReference type="ARBA" id="ARBA00022692"/>
    </source>
</evidence>
<keyword evidence="3 5" id="KW-1133">Transmembrane helix</keyword>
<feature type="transmembrane region" description="Helical" evidence="5">
    <location>
        <begin position="88"/>
        <end position="109"/>
    </location>
</feature>
<keyword evidence="2 5" id="KW-0812">Transmembrane</keyword>
<gene>
    <name evidence="6" type="ORF">PMH09_10515</name>
</gene>
<comment type="subcellular location">
    <subcellularLocation>
        <location evidence="1">Membrane</location>
    </subcellularLocation>
</comment>
<evidence type="ECO:0000313" key="7">
    <source>
        <dbReference type="Proteomes" id="UP001232992"/>
    </source>
</evidence>
<name>A0ABT7BWQ1_9CYAN</name>
<dbReference type="RefSeq" id="WP_283758285.1">
    <property type="nucleotide sequence ID" value="NZ_JAQOSQ010000009.1"/>
</dbReference>
<dbReference type="PANTHER" id="PTHR35371:SF1">
    <property type="entry name" value="BLR7753 PROTEIN"/>
    <property type="match status" value="1"/>
</dbReference>
<feature type="transmembrane region" description="Helical" evidence="5">
    <location>
        <begin position="116"/>
        <end position="135"/>
    </location>
</feature>